<dbReference type="GO" id="GO:0005737">
    <property type="term" value="C:cytoplasm"/>
    <property type="evidence" value="ECO:0007669"/>
    <property type="project" value="TreeGrafter"/>
</dbReference>
<dbReference type="AlphaFoldDB" id="A0AAD3P5I3"/>
<dbReference type="GO" id="GO:0031982">
    <property type="term" value="C:vesicle"/>
    <property type="evidence" value="ECO:0007669"/>
    <property type="project" value="TreeGrafter"/>
</dbReference>
<dbReference type="PANTHER" id="PTHR23172">
    <property type="entry name" value="AUXILIN/CYCLIN G-ASSOCIATED KINASE-RELATED"/>
    <property type="match status" value="1"/>
</dbReference>
<feature type="compositionally biased region" description="Basic and acidic residues" evidence="3">
    <location>
        <begin position="318"/>
        <end position="332"/>
    </location>
</feature>
<dbReference type="GO" id="GO:0072318">
    <property type="term" value="P:clathrin coat disassembly"/>
    <property type="evidence" value="ECO:0007669"/>
    <property type="project" value="TreeGrafter"/>
</dbReference>
<feature type="compositionally biased region" description="Polar residues" evidence="3">
    <location>
        <begin position="752"/>
        <end position="761"/>
    </location>
</feature>
<feature type="region of interest" description="Disordered" evidence="3">
    <location>
        <begin position="282"/>
        <end position="349"/>
    </location>
</feature>
<dbReference type="GO" id="GO:0030276">
    <property type="term" value="F:clathrin binding"/>
    <property type="evidence" value="ECO:0007669"/>
    <property type="project" value="TreeGrafter"/>
</dbReference>
<feature type="compositionally biased region" description="Basic and acidic residues" evidence="3">
    <location>
        <begin position="486"/>
        <end position="692"/>
    </location>
</feature>
<feature type="compositionally biased region" description="Polar residues" evidence="3">
    <location>
        <begin position="295"/>
        <end position="317"/>
    </location>
</feature>
<reference evidence="5" key="1">
    <citation type="submission" date="2023-05" db="EMBL/GenBank/DDBJ databases">
        <title>Nepenthes gracilis genome sequencing.</title>
        <authorList>
            <person name="Fukushima K."/>
        </authorList>
    </citation>
    <scope>NUCLEOTIDE SEQUENCE</scope>
    <source>
        <strain evidence="5">SING2019-196</strain>
    </source>
</reference>
<feature type="compositionally biased region" description="Low complexity" evidence="3">
    <location>
        <begin position="718"/>
        <end position="729"/>
    </location>
</feature>
<evidence type="ECO:0000256" key="1">
    <source>
        <dbReference type="ARBA" id="ARBA00023054"/>
    </source>
</evidence>
<dbReference type="SUPFAM" id="SSF46565">
    <property type="entry name" value="Chaperone J-domain"/>
    <property type="match status" value="1"/>
</dbReference>
<dbReference type="EMBL" id="BSYO01000001">
    <property type="protein sequence ID" value="GMG99832.1"/>
    <property type="molecule type" value="Genomic_DNA"/>
</dbReference>
<feature type="region of interest" description="Disordered" evidence="3">
    <location>
        <begin position="477"/>
        <end position="764"/>
    </location>
</feature>
<feature type="region of interest" description="Disordered" evidence="3">
    <location>
        <begin position="159"/>
        <end position="216"/>
    </location>
</feature>
<dbReference type="InterPro" id="IPR001623">
    <property type="entry name" value="DnaJ_domain"/>
</dbReference>
<dbReference type="Proteomes" id="UP001279734">
    <property type="component" value="Unassembled WGS sequence"/>
</dbReference>
<keyword evidence="1 2" id="KW-0175">Coiled coil</keyword>
<feature type="compositionally biased region" description="Polar residues" evidence="3">
    <location>
        <begin position="198"/>
        <end position="216"/>
    </location>
</feature>
<name>A0AAD3P5I3_NEPGR</name>
<dbReference type="Gene3D" id="1.10.287.110">
    <property type="entry name" value="DnaJ domain"/>
    <property type="match status" value="1"/>
</dbReference>
<dbReference type="GO" id="GO:0072583">
    <property type="term" value="P:clathrin-dependent endocytosis"/>
    <property type="evidence" value="ECO:0007669"/>
    <property type="project" value="TreeGrafter"/>
</dbReference>
<evidence type="ECO:0000256" key="2">
    <source>
        <dbReference type="SAM" id="Coils"/>
    </source>
</evidence>
<proteinExistence type="predicted"/>
<feature type="domain" description="J" evidence="4">
    <location>
        <begin position="867"/>
        <end position="931"/>
    </location>
</feature>
<dbReference type="PROSITE" id="PS50076">
    <property type="entry name" value="DNAJ_2"/>
    <property type="match status" value="1"/>
</dbReference>
<dbReference type="PANTHER" id="PTHR23172:SF19">
    <property type="entry name" value="J DOMAIN-CONTAINING PROTEIN"/>
    <property type="match status" value="1"/>
</dbReference>
<gene>
    <name evidence="5" type="ORF">Nepgr_001672</name>
</gene>
<organism evidence="5 6">
    <name type="scientific">Nepenthes gracilis</name>
    <name type="common">Slender pitcher plant</name>
    <dbReference type="NCBI Taxonomy" id="150966"/>
    <lineage>
        <taxon>Eukaryota</taxon>
        <taxon>Viridiplantae</taxon>
        <taxon>Streptophyta</taxon>
        <taxon>Embryophyta</taxon>
        <taxon>Tracheophyta</taxon>
        <taxon>Spermatophyta</taxon>
        <taxon>Magnoliopsida</taxon>
        <taxon>eudicotyledons</taxon>
        <taxon>Gunneridae</taxon>
        <taxon>Pentapetalae</taxon>
        <taxon>Caryophyllales</taxon>
        <taxon>Nepenthaceae</taxon>
        <taxon>Nepenthes</taxon>
    </lineage>
</organism>
<sequence length="932" mass="104232">MNDFNGLLSSDYGIKPQGKSAPMAPPKPNPTTNSPFNFEIGGTTKATSLSKSSSGSFLDDHDSIFRSLANSRGFDSVLSDNMKSSMNSSANLESIFSGPSDSRAKFSSLPAFDKPVYDDDVLDGFSGLNSSRPAKYEDIFYSSAKKSDASDELLGSFGLNESEFKGSGTRGADKEIPSDDLLPGFGCNTAQNERRPSDSSWSQNSTANASKKTSSVVEDPFVVLESTSPLAPLSSGLLHDPFEQISNLNSSTKKAETSASRGIFDDIDPFNGLGKSVPAFSSEINDREKDGSPLMTGQRTTERQTSASESNVKSTVRSPEKTIPAEDYRDSPRNVFDMPSVSTDSHRSVPNMYSPSYVNACFNEANSQDHVPPRSEENMDSSDDIWLSVSETPPPRPAIFSRAVAGSFAKSNVDEYSAFAGSTPFFQSPKSGPSGTNNSFVSPLDELEGFAMGKSHNHVNGSSEVLSDDDVEANSISAASAAAMKEAMDRAEAKFRHAREVRERENAKAAGMRQERGEKSIQDDQEREFRERQRLEQEWQQREREEEERRKREEEEGERRQREEEERRKREEEEEERRQREEEERIRIEREKEEKEIEQRRLERDRELARKAVERATREARERAAAEARTRAERAALEKARERVERAAVQRALAEARERAAREAKDKAEKAAAEAREREKTEAREKEARERSAAASAAAKENQQNNEDDIESFFSMGSRASSAPRPRASTSDRVFDARLQSKQAPEVVRPSVGSTSSVRKQSSSASMVDDLSSIFGAFPSPGVFHEVQGETVERRRARMERHQRTQERAANALAEKNQRDLQAQREQAERHTIAETLDVEIKRWAVGKEGNLRALLSTLQYVLWPESGWQTVSLTDLITAANVRKFYRKAALCIHPDKVQQKGATLQQKYIAEKVFDLLKEAWNKFNSEELF</sequence>
<protein>
    <recommendedName>
        <fullName evidence="4">J domain-containing protein</fullName>
    </recommendedName>
</protein>
<evidence type="ECO:0000259" key="4">
    <source>
        <dbReference type="PROSITE" id="PS50076"/>
    </source>
</evidence>
<feature type="region of interest" description="Disordered" evidence="3">
    <location>
        <begin position="1"/>
        <end position="57"/>
    </location>
</feature>
<evidence type="ECO:0000256" key="3">
    <source>
        <dbReference type="SAM" id="MobiDB-lite"/>
    </source>
</evidence>
<accession>A0AAD3P5I3</accession>
<dbReference type="FunFam" id="1.10.287.110:FF:000009">
    <property type="entry name" value="Auxilin-related protein 1"/>
    <property type="match status" value="1"/>
</dbReference>
<comment type="caution">
    <text evidence="5">The sequence shown here is derived from an EMBL/GenBank/DDBJ whole genome shotgun (WGS) entry which is preliminary data.</text>
</comment>
<evidence type="ECO:0000313" key="5">
    <source>
        <dbReference type="EMBL" id="GMG99832.1"/>
    </source>
</evidence>
<feature type="coiled-coil region" evidence="2">
    <location>
        <begin position="799"/>
        <end position="831"/>
    </location>
</feature>
<dbReference type="InterPro" id="IPR036869">
    <property type="entry name" value="J_dom_sf"/>
</dbReference>
<keyword evidence="6" id="KW-1185">Reference proteome</keyword>
<feature type="compositionally biased region" description="Low complexity" evidence="3">
    <location>
        <begin position="41"/>
        <end position="56"/>
    </location>
</feature>
<evidence type="ECO:0000313" key="6">
    <source>
        <dbReference type="Proteomes" id="UP001279734"/>
    </source>
</evidence>